<evidence type="ECO:0000313" key="2">
    <source>
        <dbReference type="EMBL" id="KAJ9562877.1"/>
    </source>
</evidence>
<dbReference type="AlphaFoldDB" id="A0AA38WJ41"/>
<comment type="caution">
    <text evidence="2">The sequence shown here is derived from an EMBL/GenBank/DDBJ whole genome shotgun (WGS) entry which is preliminary data.</text>
</comment>
<sequence>METSLERLAEQFEVENGRFREDGGRKSLVEMMKDKGGVWDEIVKEKGILGTKLEEVGGWSVVDIILSTQGVLDVMNKSKEHGYKQANDSEDTKPDPLNGPWCDSISHKVHLDREVHNQRPKFTDPENATTSLK</sequence>
<feature type="region of interest" description="Disordered" evidence="1">
    <location>
        <begin position="81"/>
        <end position="104"/>
    </location>
</feature>
<dbReference type="EMBL" id="JARYMX010000002">
    <property type="protein sequence ID" value="KAJ9562877.1"/>
    <property type="molecule type" value="Genomic_DNA"/>
</dbReference>
<dbReference type="Proteomes" id="UP001172457">
    <property type="component" value="Chromosome 2"/>
</dbReference>
<accession>A0AA38WJ41</accession>
<dbReference type="PANTHER" id="PTHR32487:SF0">
    <property type="entry name" value="3-OXO-DELTA(4,5)-STEROID 5-BETA-REDUCTASE"/>
    <property type="match status" value="1"/>
</dbReference>
<gene>
    <name evidence="2" type="ORF">OSB04_008037</name>
</gene>
<evidence type="ECO:0000256" key="1">
    <source>
        <dbReference type="SAM" id="MobiDB-lite"/>
    </source>
</evidence>
<keyword evidence="3" id="KW-1185">Reference proteome</keyword>
<reference evidence="2" key="1">
    <citation type="submission" date="2023-03" db="EMBL/GenBank/DDBJ databases">
        <title>Chromosome-scale reference genome and RAD-based genetic map of yellow starthistle (Centaurea solstitialis) reveal putative structural variation and QTLs associated with invader traits.</title>
        <authorList>
            <person name="Reatini B."/>
            <person name="Cang F.A."/>
            <person name="Jiang Q."/>
            <person name="Mckibben M.T.W."/>
            <person name="Barker M.S."/>
            <person name="Rieseberg L.H."/>
            <person name="Dlugosch K.M."/>
        </authorList>
    </citation>
    <scope>NUCLEOTIDE SEQUENCE</scope>
    <source>
        <strain evidence="2">CAN-66</strain>
        <tissue evidence="2">Leaf</tissue>
    </source>
</reference>
<proteinExistence type="predicted"/>
<protein>
    <submittedName>
        <fullName evidence="2">Uncharacterized protein</fullName>
    </submittedName>
</protein>
<dbReference type="Gene3D" id="3.40.50.720">
    <property type="entry name" value="NAD(P)-binding Rossmann-like Domain"/>
    <property type="match status" value="1"/>
</dbReference>
<organism evidence="2 3">
    <name type="scientific">Centaurea solstitialis</name>
    <name type="common">yellow star-thistle</name>
    <dbReference type="NCBI Taxonomy" id="347529"/>
    <lineage>
        <taxon>Eukaryota</taxon>
        <taxon>Viridiplantae</taxon>
        <taxon>Streptophyta</taxon>
        <taxon>Embryophyta</taxon>
        <taxon>Tracheophyta</taxon>
        <taxon>Spermatophyta</taxon>
        <taxon>Magnoliopsida</taxon>
        <taxon>eudicotyledons</taxon>
        <taxon>Gunneridae</taxon>
        <taxon>Pentapetalae</taxon>
        <taxon>asterids</taxon>
        <taxon>campanulids</taxon>
        <taxon>Asterales</taxon>
        <taxon>Asteraceae</taxon>
        <taxon>Carduoideae</taxon>
        <taxon>Cardueae</taxon>
        <taxon>Centaureinae</taxon>
        <taxon>Centaurea</taxon>
    </lineage>
</organism>
<dbReference type="PANTHER" id="PTHR32487">
    <property type="entry name" value="3-OXO-DELTA(4,5)-STEROID 5-BETA-REDUCTASE"/>
    <property type="match status" value="1"/>
</dbReference>
<name>A0AA38WJ41_9ASTR</name>
<evidence type="ECO:0000313" key="3">
    <source>
        <dbReference type="Proteomes" id="UP001172457"/>
    </source>
</evidence>